<dbReference type="SUPFAM" id="SSF51126">
    <property type="entry name" value="Pectin lyase-like"/>
    <property type="match status" value="1"/>
</dbReference>
<dbReference type="EMBL" id="JAACVF010000035">
    <property type="protein sequence ID" value="NCN64716.1"/>
    <property type="molecule type" value="Genomic_DNA"/>
</dbReference>
<dbReference type="InterPro" id="IPR007742">
    <property type="entry name" value="NosD_dom"/>
</dbReference>
<dbReference type="Gene3D" id="2.160.20.10">
    <property type="entry name" value="Single-stranded right-handed beta-helix, Pectin lyase-like"/>
    <property type="match status" value="1"/>
</dbReference>
<organism evidence="2 3">
    <name type="scientific">Candidatus Altarchaeum hamiconexum</name>
    <dbReference type="NCBI Taxonomy" id="1803513"/>
    <lineage>
        <taxon>Archaea</taxon>
        <taxon>Candidatus Altarchaeota</taxon>
        <taxon>Candidatus Altiarchaeia</taxon>
        <taxon>Candidatus Altarchaeales</taxon>
        <taxon>Candidatus Altarchaeaceae</taxon>
        <taxon>Candidatus Altarchaeum</taxon>
    </lineage>
</organism>
<accession>A0A8J7YS17</accession>
<evidence type="ECO:0000313" key="3">
    <source>
        <dbReference type="Proteomes" id="UP000768163"/>
    </source>
</evidence>
<feature type="domain" description="Periplasmic copper-binding protein NosD beta helix" evidence="1">
    <location>
        <begin position="43"/>
        <end position="123"/>
    </location>
</feature>
<name>A0A8J7YS17_9ARCH</name>
<dbReference type="Proteomes" id="UP000768163">
    <property type="component" value="Unassembled WGS sequence"/>
</dbReference>
<protein>
    <recommendedName>
        <fullName evidence="1">Periplasmic copper-binding protein NosD beta helix domain-containing protein</fullName>
    </recommendedName>
</protein>
<dbReference type="InterPro" id="IPR006626">
    <property type="entry name" value="PbH1"/>
</dbReference>
<sequence length="124" mass="13231">AANCGGAVQCGCGDTLTSSLTMTGDLSNCPGHGIIFGSNNIVLDCQGHTIEGDGSGYSNGIYLNSRQNNTIKNCIIRNFDYGIFLDHSSNNFLTNNTANSNRYGIYLYSSSTNFLTNNPANSNR</sequence>
<dbReference type="AlphaFoldDB" id="A0A8J7YS17"/>
<feature type="non-terminal residue" evidence="2">
    <location>
        <position position="1"/>
    </location>
</feature>
<evidence type="ECO:0000313" key="2">
    <source>
        <dbReference type="EMBL" id="NCN64716.1"/>
    </source>
</evidence>
<dbReference type="InterPro" id="IPR011050">
    <property type="entry name" value="Pectin_lyase_fold/virulence"/>
</dbReference>
<dbReference type="Pfam" id="PF05048">
    <property type="entry name" value="NosD"/>
    <property type="match status" value="1"/>
</dbReference>
<proteinExistence type="predicted"/>
<gene>
    <name evidence="2" type="ORF">GW910_01385</name>
</gene>
<dbReference type="InterPro" id="IPR012334">
    <property type="entry name" value="Pectin_lyas_fold"/>
</dbReference>
<dbReference type="InterPro" id="IPR022441">
    <property type="entry name" value="Para_beta_helix_rpt-2"/>
</dbReference>
<reference evidence="2" key="1">
    <citation type="submission" date="2019-11" db="EMBL/GenBank/DDBJ databases">
        <title>Lipid analysis of CO2-rich subsurface aquifers suggests an autotrophy-based deep biosphere with lysolipids enriched in CPR bacteria.</title>
        <authorList>
            <person name="Probst A.J."/>
            <person name="Elling F.J."/>
            <person name="Castelle C.J."/>
            <person name="Zhu Q."/>
            <person name="Elvert M."/>
            <person name="Birarda G."/>
            <person name="Holman H.-Y."/>
            <person name="Lane K.R."/>
            <person name="Ladd B."/>
            <person name="Ryan M.C."/>
            <person name="Woyke T."/>
            <person name="Hinrichs K.-U."/>
            <person name="Banfield J.F."/>
        </authorList>
    </citation>
    <scope>NUCLEOTIDE SEQUENCE</scope>
    <source>
        <strain evidence="2">CG_2015-01_33_1645</strain>
    </source>
</reference>
<dbReference type="SMART" id="SM00710">
    <property type="entry name" value="PbH1"/>
    <property type="match status" value="3"/>
</dbReference>
<comment type="caution">
    <text evidence="2">The sequence shown here is derived from an EMBL/GenBank/DDBJ whole genome shotgun (WGS) entry which is preliminary data.</text>
</comment>
<dbReference type="NCBIfam" id="TIGR03804">
    <property type="entry name" value="para_beta_helix"/>
    <property type="match status" value="1"/>
</dbReference>
<evidence type="ECO:0000259" key="1">
    <source>
        <dbReference type="Pfam" id="PF05048"/>
    </source>
</evidence>